<dbReference type="PROSITE" id="PS00028">
    <property type="entry name" value="ZINC_FINGER_C2H2_1"/>
    <property type="match status" value="1"/>
</dbReference>
<sequence>MTGKTLDVSVVERNRFGYNLNDKDWPSSYPDSDTASVSSSLVVERDSGSILGAEDGSNDSEFPSAQFSDKTHSAPAVVTVLPGFPEFISTSTERKEATIALDFSEGHEEVPAPGYLDILNGSQFSPAKLILDRAGKSQPASCPSLWTGSTQGIESIAGDDAGCRSLSRDFSLKGPLAGIKQPEAGVFLLSEFGTDHDFTSVEKTRASELSNEAMVDCLWASPEPHAALVPPRWDSLQVALQAPAMLAKPRPCVCDICQKSFNRQEDIRRHKRSHTEVYNFFCGDFDQRYPTKGLLRLYQTLQHSATSAFPGPGAYRLQDEAEASHPDDGIWEVNSIIEEMKIRRLNRLTTAPPRLRVPVTMRRAAELEAVEQGSNSAKPPQSRMISDDESYITADDSSELGSFEGDYCSDYTPDFPYMDDDHPFMKQKGRVLGALLQRFWRGPQLKACVGGQDTSRGDESRLSPKGKLPEGRSKRPREREGNGEARDASSDQDPRTAKQRKRRLDKSRRPCLACPFYKKAPARYCSCHSKIISTISHLKQHLSRNHQLPVYCAICKAVFPEEADRDAHTVQQTCQLRTDITHDGLTTGQKAKLAIRASPTIPEEQQWFEIFDILFPGYCPRPTSAYIHGELVAETENYQDFERMEGPAIILEVLGRAGVRIENVSNPEHDLSVFRENLLADALTAIARRWLESRDSRQSTEAPVLDGSSSSVVGTTTSTTGGTLVEQQDVLRTEAEESLAEEADDGGGTRSLQLEEPATSPTMLSPNWLESQRLGHENGGFGETVEHQEESLFEFNGNWEDNGSWADAFRNG</sequence>
<feature type="region of interest" description="Disordered" evidence="2">
    <location>
        <begin position="368"/>
        <end position="387"/>
    </location>
</feature>
<keyword evidence="1" id="KW-0863">Zinc-finger</keyword>
<evidence type="ECO:0000256" key="1">
    <source>
        <dbReference type="PROSITE-ProRule" id="PRU00042"/>
    </source>
</evidence>
<dbReference type="PANTHER" id="PTHR38166">
    <property type="entry name" value="C2H2-TYPE DOMAIN-CONTAINING PROTEIN-RELATED"/>
    <property type="match status" value="1"/>
</dbReference>
<organism evidence="4 5">
    <name type="scientific">Immersiella caudata</name>
    <dbReference type="NCBI Taxonomy" id="314043"/>
    <lineage>
        <taxon>Eukaryota</taxon>
        <taxon>Fungi</taxon>
        <taxon>Dikarya</taxon>
        <taxon>Ascomycota</taxon>
        <taxon>Pezizomycotina</taxon>
        <taxon>Sordariomycetes</taxon>
        <taxon>Sordariomycetidae</taxon>
        <taxon>Sordariales</taxon>
        <taxon>Lasiosphaeriaceae</taxon>
        <taxon>Immersiella</taxon>
    </lineage>
</organism>
<feature type="region of interest" description="Disordered" evidence="2">
    <location>
        <begin position="697"/>
        <end position="766"/>
    </location>
</feature>
<dbReference type="PANTHER" id="PTHR38166:SF1">
    <property type="entry name" value="C2H2-TYPE DOMAIN-CONTAINING PROTEIN"/>
    <property type="match status" value="1"/>
</dbReference>
<dbReference type="GO" id="GO:0008270">
    <property type="term" value="F:zinc ion binding"/>
    <property type="evidence" value="ECO:0007669"/>
    <property type="project" value="UniProtKB-KW"/>
</dbReference>
<dbReference type="Proteomes" id="UP001175000">
    <property type="component" value="Unassembled WGS sequence"/>
</dbReference>
<keyword evidence="1" id="KW-0479">Metal-binding</keyword>
<feature type="region of interest" description="Disordered" evidence="2">
    <location>
        <begin position="447"/>
        <end position="504"/>
    </location>
</feature>
<evidence type="ECO:0000313" key="5">
    <source>
        <dbReference type="Proteomes" id="UP001175000"/>
    </source>
</evidence>
<dbReference type="EMBL" id="JAULSU010000002">
    <property type="protein sequence ID" value="KAK0627474.1"/>
    <property type="molecule type" value="Genomic_DNA"/>
</dbReference>
<protein>
    <recommendedName>
        <fullName evidence="3">C2H2-type domain-containing protein</fullName>
    </recommendedName>
</protein>
<comment type="caution">
    <text evidence="4">The sequence shown here is derived from an EMBL/GenBank/DDBJ whole genome shotgun (WGS) entry which is preliminary data.</text>
</comment>
<feature type="compositionally biased region" description="Acidic residues" evidence="2">
    <location>
        <begin position="736"/>
        <end position="745"/>
    </location>
</feature>
<keyword evidence="1" id="KW-0862">Zinc</keyword>
<reference evidence="4" key="1">
    <citation type="submission" date="2023-06" db="EMBL/GenBank/DDBJ databases">
        <title>Genome-scale phylogeny and comparative genomics of the fungal order Sordariales.</title>
        <authorList>
            <consortium name="Lawrence Berkeley National Laboratory"/>
            <person name="Hensen N."/>
            <person name="Bonometti L."/>
            <person name="Westerberg I."/>
            <person name="Brannstrom I.O."/>
            <person name="Guillou S."/>
            <person name="Cros-Aarteil S."/>
            <person name="Calhoun S."/>
            <person name="Haridas S."/>
            <person name="Kuo A."/>
            <person name="Mondo S."/>
            <person name="Pangilinan J."/>
            <person name="Riley R."/>
            <person name="Labutti K."/>
            <person name="Andreopoulos B."/>
            <person name="Lipzen A."/>
            <person name="Chen C."/>
            <person name="Yanf M."/>
            <person name="Daum C."/>
            <person name="Ng V."/>
            <person name="Clum A."/>
            <person name="Steindorff A."/>
            <person name="Ohm R."/>
            <person name="Martin F."/>
            <person name="Silar P."/>
            <person name="Natvig D."/>
            <person name="Lalanne C."/>
            <person name="Gautier V."/>
            <person name="Ament-Velasquez S.L."/>
            <person name="Kruys A."/>
            <person name="Hutchinson M.I."/>
            <person name="Powell A.J."/>
            <person name="Barry K."/>
            <person name="Miller A.N."/>
            <person name="Grigoriev I.V."/>
            <person name="Debuchy R."/>
            <person name="Gladieux P."/>
            <person name="Thoren M.H."/>
            <person name="Johannesson H."/>
        </authorList>
    </citation>
    <scope>NUCLEOTIDE SEQUENCE</scope>
    <source>
        <strain evidence="4">CBS 606.72</strain>
    </source>
</reference>
<dbReference type="InterPro" id="IPR036236">
    <property type="entry name" value="Znf_C2H2_sf"/>
</dbReference>
<dbReference type="AlphaFoldDB" id="A0AA39X543"/>
<evidence type="ECO:0000313" key="4">
    <source>
        <dbReference type="EMBL" id="KAK0627474.1"/>
    </source>
</evidence>
<proteinExistence type="predicted"/>
<dbReference type="Gene3D" id="3.30.160.60">
    <property type="entry name" value="Classic Zinc Finger"/>
    <property type="match status" value="1"/>
</dbReference>
<dbReference type="PROSITE" id="PS50157">
    <property type="entry name" value="ZINC_FINGER_C2H2_2"/>
    <property type="match status" value="1"/>
</dbReference>
<dbReference type="InterPro" id="IPR013087">
    <property type="entry name" value="Znf_C2H2_type"/>
</dbReference>
<feature type="compositionally biased region" description="Basic and acidic residues" evidence="2">
    <location>
        <begin position="455"/>
        <end position="496"/>
    </location>
</feature>
<gene>
    <name evidence="4" type="ORF">B0T14DRAFT_579591</name>
</gene>
<dbReference type="Pfam" id="PF12874">
    <property type="entry name" value="zf-met"/>
    <property type="match status" value="1"/>
</dbReference>
<feature type="compositionally biased region" description="Low complexity" evidence="2">
    <location>
        <begin position="707"/>
        <end position="723"/>
    </location>
</feature>
<dbReference type="SUPFAM" id="SSF57667">
    <property type="entry name" value="beta-beta-alpha zinc fingers"/>
    <property type="match status" value="1"/>
</dbReference>
<keyword evidence="5" id="KW-1185">Reference proteome</keyword>
<accession>A0AA39X543</accession>
<feature type="domain" description="C2H2-type" evidence="3">
    <location>
        <begin position="252"/>
        <end position="275"/>
    </location>
</feature>
<name>A0AA39X543_9PEZI</name>
<evidence type="ECO:0000256" key="2">
    <source>
        <dbReference type="SAM" id="MobiDB-lite"/>
    </source>
</evidence>
<evidence type="ECO:0000259" key="3">
    <source>
        <dbReference type="PROSITE" id="PS50157"/>
    </source>
</evidence>